<protein>
    <recommendedName>
        <fullName evidence="6">Probable membrane transporter protein</fullName>
    </recommendedName>
</protein>
<dbReference type="Proteomes" id="UP000044136">
    <property type="component" value="Unassembled WGS sequence"/>
</dbReference>
<evidence type="ECO:0000256" key="1">
    <source>
        <dbReference type="ARBA" id="ARBA00004141"/>
    </source>
</evidence>
<feature type="transmembrane region" description="Helical" evidence="6">
    <location>
        <begin position="186"/>
        <end position="209"/>
    </location>
</feature>
<feature type="transmembrane region" description="Helical" evidence="6">
    <location>
        <begin position="157"/>
        <end position="180"/>
    </location>
</feature>
<dbReference type="EMBL" id="CCSE01000001">
    <property type="protein sequence ID" value="CEA01774.1"/>
    <property type="molecule type" value="Genomic_DNA"/>
</dbReference>
<dbReference type="STRING" id="1461582.BN1048_01485"/>
<gene>
    <name evidence="7" type="ORF">BN1048_01485</name>
</gene>
<feature type="transmembrane region" description="Helical" evidence="6">
    <location>
        <begin position="251"/>
        <end position="269"/>
    </location>
</feature>
<dbReference type="InterPro" id="IPR051598">
    <property type="entry name" value="TSUP/Inactive_protease-like"/>
</dbReference>
<dbReference type="RefSeq" id="WP_035809869.1">
    <property type="nucleotide sequence ID" value="NZ_CCSE01000001.1"/>
</dbReference>
<evidence type="ECO:0000256" key="5">
    <source>
        <dbReference type="ARBA" id="ARBA00023136"/>
    </source>
</evidence>
<sequence length="272" mass="29219">MEFILLAVTGTIAAIVGSLIGLGGGIVIVPVLIFLGAELGLLEDITPQIAVGTSSLVLVFIGLSSVISYNKNKQVDWKNGKYLLFGIIPGAMLGSYTSSLFTVDSLKLYFGLFIILVSFILLARDKIKPFKIFQNEKYIRPHTDGTGKVHYYGFPPYIGVLGSLLAGFAAGLFGVGGGALMTPMMIILFLMPPSIAVGTSMFLVLFGSISSATGHLIQGNIHFLYALTLIPAAYLGAKFGVKLNRKLDSNTVVFILRMVLLLLGIYMIIDSW</sequence>
<dbReference type="OrthoDB" id="9780109at2"/>
<dbReference type="HOGENOM" id="CLU_045498_5_3_9"/>
<keyword evidence="8" id="KW-1185">Reference proteome</keyword>
<evidence type="ECO:0000256" key="4">
    <source>
        <dbReference type="ARBA" id="ARBA00022989"/>
    </source>
</evidence>
<proteinExistence type="inferred from homology"/>
<evidence type="ECO:0000256" key="3">
    <source>
        <dbReference type="ARBA" id="ARBA00022692"/>
    </source>
</evidence>
<dbReference type="eggNOG" id="COG0730">
    <property type="taxonomic scope" value="Bacteria"/>
</dbReference>
<keyword evidence="3 6" id="KW-0812">Transmembrane</keyword>
<evidence type="ECO:0000256" key="2">
    <source>
        <dbReference type="ARBA" id="ARBA00009142"/>
    </source>
</evidence>
<evidence type="ECO:0000313" key="8">
    <source>
        <dbReference type="Proteomes" id="UP000044136"/>
    </source>
</evidence>
<feature type="transmembrane region" description="Helical" evidence="6">
    <location>
        <begin position="221"/>
        <end position="239"/>
    </location>
</feature>
<reference evidence="7 8" key="1">
    <citation type="submission" date="2014-07" db="EMBL/GenBank/DDBJ databases">
        <authorList>
            <person name="Urmite Genomes Urmite Genomes"/>
        </authorList>
    </citation>
    <scope>NUCLEOTIDE SEQUENCE [LARGE SCALE GENOMIC DNA]</scope>
    <source>
        <strain evidence="7 8">13MG44_air</strain>
    </source>
</reference>
<organism evidence="7 8">
    <name type="scientific">Jeotgalicoccus saudimassiliensis</name>
    <dbReference type="NCBI Taxonomy" id="1461582"/>
    <lineage>
        <taxon>Bacteria</taxon>
        <taxon>Bacillati</taxon>
        <taxon>Bacillota</taxon>
        <taxon>Bacilli</taxon>
        <taxon>Bacillales</taxon>
        <taxon>Staphylococcaceae</taxon>
        <taxon>Jeotgalicoccus</taxon>
    </lineage>
</organism>
<evidence type="ECO:0000256" key="6">
    <source>
        <dbReference type="RuleBase" id="RU363041"/>
    </source>
</evidence>
<dbReference type="PANTHER" id="PTHR43701">
    <property type="entry name" value="MEMBRANE TRANSPORTER PROTEIN MJ0441-RELATED"/>
    <property type="match status" value="1"/>
</dbReference>
<accession>A0A078M688</accession>
<feature type="transmembrane region" description="Helical" evidence="6">
    <location>
        <begin position="12"/>
        <end position="37"/>
    </location>
</feature>
<feature type="transmembrane region" description="Helical" evidence="6">
    <location>
        <begin position="49"/>
        <end position="70"/>
    </location>
</feature>
<evidence type="ECO:0000313" key="7">
    <source>
        <dbReference type="EMBL" id="CEA01774.1"/>
    </source>
</evidence>
<keyword evidence="4 6" id="KW-1133">Transmembrane helix</keyword>
<name>A0A078M688_9STAP</name>
<keyword evidence="5 6" id="KW-0472">Membrane</keyword>
<feature type="transmembrane region" description="Helical" evidence="6">
    <location>
        <begin position="106"/>
        <end position="123"/>
    </location>
</feature>
<feature type="transmembrane region" description="Helical" evidence="6">
    <location>
        <begin position="82"/>
        <end position="100"/>
    </location>
</feature>
<dbReference type="PANTHER" id="PTHR43701:SF2">
    <property type="entry name" value="MEMBRANE TRANSPORTER PROTEIN YJNA-RELATED"/>
    <property type="match status" value="1"/>
</dbReference>
<keyword evidence="6" id="KW-1003">Cell membrane</keyword>
<dbReference type="InterPro" id="IPR002781">
    <property type="entry name" value="TM_pro_TauE-like"/>
</dbReference>
<dbReference type="GO" id="GO:0005886">
    <property type="term" value="C:plasma membrane"/>
    <property type="evidence" value="ECO:0007669"/>
    <property type="project" value="UniProtKB-SubCell"/>
</dbReference>
<dbReference type="Pfam" id="PF01925">
    <property type="entry name" value="TauE"/>
    <property type="match status" value="1"/>
</dbReference>
<comment type="subcellular location">
    <subcellularLocation>
        <location evidence="6">Cell membrane</location>
        <topology evidence="6">Multi-pass membrane protein</topology>
    </subcellularLocation>
    <subcellularLocation>
        <location evidence="1">Membrane</location>
        <topology evidence="1">Multi-pass membrane protein</topology>
    </subcellularLocation>
</comment>
<dbReference type="AlphaFoldDB" id="A0A078M688"/>
<comment type="similarity">
    <text evidence="2 6">Belongs to the 4-toluene sulfonate uptake permease (TSUP) (TC 2.A.102) family.</text>
</comment>